<name>A0A923MZY0_9FLAO</name>
<organism evidence="1 2">
    <name type="scientific">Flavobacterium muglaense</name>
    <dbReference type="NCBI Taxonomy" id="2764716"/>
    <lineage>
        <taxon>Bacteria</taxon>
        <taxon>Pseudomonadati</taxon>
        <taxon>Bacteroidota</taxon>
        <taxon>Flavobacteriia</taxon>
        <taxon>Flavobacteriales</taxon>
        <taxon>Flavobacteriaceae</taxon>
        <taxon>Flavobacterium</taxon>
    </lineage>
</organism>
<proteinExistence type="predicted"/>
<dbReference type="RefSeq" id="WP_187017799.1">
    <property type="nucleotide sequence ID" value="NZ_JACRUK010000011.1"/>
</dbReference>
<protein>
    <submittedName>
        <fullName evidence="1">Hemerythrin domain-containing protein</fullName>
    </submittedName>
</protein>
<dbReference type="Gene3D" id="1.20.120.520">
    <property type="entry name" value="nmb1532 protein domain like"/>
    <property type="match status" value="1"/>
</dbReference>
<keyword evidence="2" id="KW-1185">Reference proteome</keyword>
<evidence type="ECO:0000313" key="2">
    <source>
        <dbReference type="Proteomes" id="UP000641454"/>
    </source>
</evidence>
<dbReference type="Proteomes" id="UP000641454">
    <property type="component" value="Unassembled WGS sequence"/>
</dbReference>
<dbReference type="EMBL" id="JACRUL010000011">
    <property type="protein sequence ID" value="MBC5844129.1"/>
    <property type="molecule type" value="Genomic_DNA"/>
</dbReference>
<sequence length="154" mass="18228">MSDTKPLKRAIELQPLSHDHHQGLLLCWKIRTGLKKEVPLERIKSYTDWFFDNHLKPHFELEEKYIFTIFGNDNPLIQQALSEHSRLNDLFNATTDLKENLSLIDKELEAHIRFEERVLFGEIQKEASVEQLAKIKEIHTEEAFVEKDDDAFWL</sequence>
<accession>A0A923MZY0</accession>
<dbReference type="AlphaFoldDB" id="A0A923MZY0"/>
<gene>
    <name evidence="1" type="ORF">H8R25_06730</name>
</gene>
<evidence type="ECO:0000313" key="1">
    <source>
        <dbReference type="EMBL" id="MBC5844129.1"/>
    </source>
</evidence>
<reference evidence="1 2" key="1">
    <citation type="submission" date="2020-08" db="EMBL/GenBank/DDBJ databases">
        <title>Description of novel Flavobacterium F-392 isolate.</title>
        <authorList>
            <person name="Saticioglu I.B."/>
            <person name="Duman M."/>
            <person name="Altun S."/>
        </authorList>
    </citation>
    <scope>NUCLEOTIDE SEQUENCE [LARGE SCALE GENOMIC DNA]</scope>
    <source>
        <strain evidence="1 2">F-392</strain>
    </source>
</reference>
<comment type="caution">
    <text evidence="1">The sequence shown here is derived from an EMBL/GenBank/DDBJ whole genome shotgun (WGS) entry which is preliminary data.</text>
</comment>